<accession>A0A9P9BSF5</accession>
<feature type="region of interest" description="Disordered" evidence="1">
    <location>
        <begin position="1"/>
        <end position="35"/>
    </location>
</feature>
<dbReference type="EMBL" id="JAGTJQ010000003">
    <property type="protein sequence ID" value="KAH7034725.1"/>
    <property type="molecule type" value="Genomic_DNA"/>
</dbReference>
<dbReference type="RefSeq" id="XP_046014818.1">
    <property type="nucleotide sequence ID" value="XM_046163427.1"/>
</dbReference>
<evidence type="ECO:0000256" key="1">
    <source>
        <dbReference type="SAM" id="MobiDB-lite"/>
    </source>
</evidence>
<gene>
    <name evidence="2" type="ORF">B0I36DRAFT_83522</name>
</gene>
<feature type="region of interest" description="Disordered" evidence="1">
    <location>
        <begin position="397"/>
        <end position="426"/>
    </location>
</feature>
<feature type="compositionally biased region" description="Polar residues" evidence="1">
    <location>
        <begin position="119"/>
        <end position="136"/>
    </location>
</feature>
<feature type="compositionally biased region" description="Polar residues" evidence="1">
    <location>
        <begin position="200"/>
        <end position="222"/>
    </location>
</feature>
<sequence length="506" mass="54775">MASFHDFPAGTSHAAGDAVSKSRPKPPKKVKPILKKLSHSARASLELDRAWEVQDSIYEKAAYGGGTFYDSARATRSTKDLNITFDDVVSSTPAGSSSGLGSTTTASTSVGRRYHHSRSISGASHVSVATSNSSNGGMSGPIRAGATFVHPFQQVPRGATPPVSYANSLASYVGDSRDYSPSTITEDEDDNVVNPFDASADSQGRSSFNLQRQQTSSYSHSQPALGLRRPSLVSQKTSSSFTDSSSTPQPPLRINTSRSLSTTPALSSRLAHASSKADLQANHGAETPTSITLSSAYPINSPSSSVAPMSPLRSSFDAGFPRLRAKSDLDTATRADQVREARRKFEEKERAKEEKYAREDIKRRERADTKKAQVAEKKAAAALKEQNALRMRQESAELEQAMPRGKHRRKISTTSSGRNSFALARPSTSRKSTSVYTVGDVEKFASNNYDTVNPQSPPAFGDRAGNVQDFVPPPVARSQTAKKKTQGKWHMFILWLRTKLLRASKN</sequence>
<reference evidence="2" key="1">
    <citation type="journal article" date="2021" name="Nat. Commun.">
        <title>Genetic determinants of endophytism in the Arabidopsis root mycobiome.</title>
        <authorList>
            <person name="Mesny F."/>
            <person name="Miyauchi S."/>
            <person name="Thiergart T."/>
            <person name="Pickel B."/>
            <person name="Atanasova L."/>
            <person name="Karlsson M."/>
            <person name="Huettel B."/>
            <person name="Barry K.W."/>
            <person name="Haridas S."/>
            <person name="Chen C."/>
            <person name="Bauer D."/>
            <person name="Andreopoulos W."/>
            <person name="Pangilinan J."/>
            <person name="LaButti K."/>
            <person name="Riley R."/>
            <person name="Lipzen A."/>
            <person name="Clum A."/>
            <person name="Drula E."/>
            <person name="Henrissat B."/>
            <person name="Kohler A."/>
            <person name="Grigoriev I.V."/>
            <person name="Martin F.M."/>
            <person name="Hacquard S."/>
        </authorList>
    </citation>
    <scope>NUCLEOTIDE SEQUENCE</scope>
    <source>
        <strain evidence="2">MPI-CAGE-CH-0230</strain>
    </source>
</reference>
<evidence type="ECO:0000313" key="3">
    <source>
        <dbReference type="Proteomes" id="UP000756346"/>
    </source>
</evidence>
<feature type="compositionally biased region" description="Low complexity" evidence="1">
    <location>
        <begin position="234"/>
        <end position="247"/>
    </location>
</feature>
<comment type="caution">
    <text evidence="2">The sequence shown here is derived from an EMBL/GenBank/DDBJ whole genome shotgun (WGS) entry which is preliminary data.</text>
</comment>
<proteinExistence type="predicted"/>
<dbReference type="AlphaFoldDB" id="A0A9P9BSF5"/>
<feature type="region of interest" description="Disordered" evidence="1">
    <location>
        <begin position="175"/>
        <end position="287"/>
    </location>
</feature>
<dbReference type="OrthoDB" id="5377213at2759"/>
<feature type="region of interest" description="Disordered" evidence="1">
    <location>
        <begin position="91"/>
        <end position="139"/>
    </location>
</feature>
<feature type="compositionally biased region" description="Polar residues" evidence="1">
    <location>
        <begin position="254"/>
        <end position="266"/>
    </location>
</feature>
<keyword evidence="3" id="KW-1185">Reference proteome</keyword>
<feature type="compositionally biased region" description="Low complexity" evidence="1">
    <location>
        <begin position="91"/>
        <end position="111"/>
    </location>
</feature>
<dbReference type="GeneID" id="70192973"/>
<name>A0A9P9BSF5_9PEZI</name>
<protein>
    <submittedName>
        <fullName evidence="2">Uncharacterized protein</fullName>
    </submittedName>
</protein>
<dbReference type="Proteomes" id="UP000756346">
    <property type="component" value="Unassembled WGS sequence"/>
</dbReference>
<feature type="compositionally biased region" description="Basic residues" evidence="1">
    <location>
        <begin position="22"/>
        <end position="35"/>
    </location>
</feature>
<evidence type="ECO:0000313" key="2">
    <source>
        <dbReference type="EMBL" id="KAH7034725.1"/>
    </source>
</evidence>
<organism evidence="2 3">
    <name type="scientific">Microdochium trichocladiopsis</name>
    <dbReference type="NCBI Taxonomy" id="1682393"/>
    <lineage>
        <taxon>Eukaryota</taxon>
        <taxon>Fungi</taxon>
        <taxon>Dikarya</taxon>
        <taxon>Ascomycota</taxon>
        <taxon>Pezizomycotina</taxon>
        <taxon>Sordariomycetes</taxon>
        <taxon>Xylariomycetidae</taxon>
        <taxon>Xylariales</taxon>
        <taxon>Microdochiaceae</taxon>
        <taxon>Microdochium</taxon>
    </lineage>
</organism>